<dbReference type="InParanoid" id="A0A6L2PQ37"/>
<dbReference type="PANTHER" id="PTHR23199">
    <property type="entry name" value="NEUROTROPHIN 1-RELATED"/>
    <property type="match status" value="1"/>
</dbReference>
<organism evidence="7 8">
    <name type="scientific">Coptotermes formosanus</name>
    <name type="common">Formosan subterranean termite</name>
    <dbReference type="NCBI Taxonomy" id="36987"/>
    <lineage>
        <taxon>Eukaryota</taxon>
        <taxon>Metazoa</taxon>
        <taxon>Ecdysozoa</taxon>
        <taxon>Arthropoda</taxon>
        <taxon>Hexapoda</taxon>
        <taxon>Insecta</taxon>
        <taxon>Pterygota</taxon>
        <taxon>Neoptera</taxon>
        <taxon>Polyneoptera</taxon>
        <taxon>Dictyoptera</taxon>
        <taxon>Blattodea</taxon>
        <taxon>Blattoidea</taxon>
        <taxon>Termitoidae</taxon>
        <taxon>Rhinotermitidae</taxon>
        <taxon>Coptotermes</taxon>
    </lineage>
</organism>
<evidence type="ECO:0000256" key="3">
    <source>
        <dbReference type="ARBA" id="ARBA00023180"/>
    </source>
</evidence>
<dbReference type="Gene3D" id="2.10.90.10">
    <property type="entry name" value="Cystine-knot cytokines"/>
    <property type="match status" value="1"/>
</dbReference>
<dbReference type="InterPro" id="IPR056200">
    <property type="entry name" value="NT_N"/>
</dbReference>
<feature type="compositionally biased region" description="Basic and acidic residues" evidence="4">
    <location>
        <begin position="269"/>
        <end position="285"/>
    </location>
</feature>
<comment type="caution">
    <text evidence="7">The sequence shown here is derived from an EMBL/GenBank/DDBJ whole genome shotgun (WGS) entry which is preliminary data.</text>
</comment>
<evidence type="ECO:0000259" key="5">
    <source>
        <dbReference type="Pfam" id="PF16077"/>
    </source>
</evidence>
<dbReference type="GO" id="GO:0005121">
    <property type="term" value="F:Toll binding"/>
    <property type="evidence" value="ECO:0007669"/>
    <property type="project" value="TreeGrafter"/>
</dbReference>
<dbReference type="InterPro" id="IPR029034">
    <property type="entry name" value="Cystine-knot_cytokine"/>
</dbReference>
<feature type="compositionally biased region" description="Basic and acidic residues" evidence="4">
    <location>
        <begin position="477"/>
        <end position="500"/>
    </location>
</feature>
<feature type="compositionally biased region" description="Low complexity" evidence="4">
    <location>
        <begin position="739"/>
        <end position="749"/>
    </location>
</feature>
<keyword evidence="1" id="KW-0732">Signal</keyword>
<feature type="domain" description="Spaetzle" evidence="5">
    <location>
        <begin position="374"/>
        <end position="464"/>
    </location>
</feature>
<dbReference type="GO" id="GO:0045087">
    <property type="term" value="P:innate immune response"/>
    <property type="evidence" value="ECO:0007669"/>
    <property type="project" value="TreeGrafter"/>
</dbReference>
<dbReference type="InterPro" id="IPR032104">
    <property type="entry name" value="Spaetzle"/>
</dbReference>
<evidence type="ECO:0000256" key="2">
    <source>
        <dbReference type="ARBA" id="ARBA00023157"/>
    </source>
</evidence>
<dbReference type="Pfam" id="PF24103">
    <property type="entry name" value="NT_N"/>
    <property type="match status" value="1"/>
</dbReference>
<feature type="domain" description="Neurotrophin 1 N-terminal" evidence="6">
    <location>
        <begin position="70"/>
        <end position="173"/>
    </location>
</feature>
<dbReference type="EMBL" id="BLKM01000378">
    <property type="protein sequence ID" value="GFG32595.1"/>
    <property type="molecule type" value="Genomic_DNA"/>
</dbReference>
<keyword evidence="8" id="KW-1185">Reference proteome</keyword>
<feature type="region of interest" description="Disordered" evidence="4">
    <location>
        <begin position="34"/>
        <end position="54"/>
    </location>
</feature>
<dbReference type="Pfam" id="PF16077">
    <property type="entry name" value="Spaetzle"/>
    <property type="match status" value="1"/>
</dbReference>
<feature type="compositionally biased region" description="Basic and acidic residues" evidence="4">
    <location>
        <begin position="34"/>
        <end position="46"/>
    </location>
</feature>
<evidence type="ECO:0000256" key="1">
    <source>
        <dbReference type="ARBA" id="ARBA00022729"/>
    </source>
</evidence>
<gene>
    <name evidence="7" type="ORF">Cfor_04719</name>
</gene>
<dbReference type="SUPFAM" id="SSF57501">
    <property type="entry name" value="Cystine-knot cytokines"/>
    <property type="match status" value="1"/>
</dbReference>
<feature type="region of interest" description="Disordered" evidence="4">
    <location>
        <begin position="739"/>
        <end position="761"/>
    </location>
</feature>
<reference evidence="8" key="1">
    <citation type="submission" date="2020-01" db="EMBL/GenBank/DDBJ databases">
        <title>Draft genome sequence of the Termite Coptotermes fromosanus.</title>
        <authorList>
            <person name="Itakura S."/>
            <person name="Yosikawa Y."/>
            <person name="Umezawa K."/>
        </authorList>
    </citation>
    <scope>NUCLEOTIDE SEQUENCE [LARGE SCALE GENOMIC DNA]</scope>
</reference>
<name>A0A6L2PQ37_COPFO</name>
<feature type="region of interest" description="Disordered" evidence="4">
    <location>
        <begin position="198"/>
        <end position="285"/>
    </location>
</feature>
<sequence length="814" mass="91468">MTTPHNALLPLITALHAESHLDDLNLAEDFAVDEEHRPSNSHHSPDTDFIDDDINESAGEDYKLSQSPVKKESIIYRAMLEALKRPEMSQQLSQVLPILRSMSPPQRLTLAALLTAQVMSSPTSESPTLDQVIAMFGVGPQDSEEQRQNMTSSLLLPLSLDIANIFRGAAAKTPEALELRHLRLATRPPLRRVMVTQQYAHSPPGPRIRTAVPFRATPPSTHHRRNVPVPTEMVPPPPPRPGNQTPQLGGKSRRPAAGKHPSAPLRPTVPERKHSPASDDSVSSRDNCDYFTNTLCLEVADYPKDAIIASIHRNQGAFQALLTDIKQQTNDDVAPDSMTSLRETRYAPDHVVRQPNRRQDHDNSLKDFGSEDGYLCPSSVKYARPKRARATSGQWKFIVNTGDYTQTLRLEMCQRPHEVCTFISGNFRSECSQVYNYHRLLTWDDVKGLHMDIFKVPTCCSCHVQGYSFNFPPRATPESHETSSRPEHFPGTDFAAEDHGIQQQNPRPNEGFHADFADDPNLRPPLLTNSEQFHDESFSQTFNHDEGTRGQFSSNQITTGGNFQSDISNNQFQTQGHRIQLNFQEDLTRNQFHFQNDNAREKFQDDNSRNHFQGELDFRTPLQSPKRETVHFPKQPDLHVTPPPPTFQVSTLFQKQGFRHPTSEDLTPPAGPPLPLEHETHFQTFSGNQLLRRSRNQTSYAIRDEIDLDVGETAMKTHPFPNGISSDVVRNPAKKTTTTIISTSSTTTSAPGPAAVPSQPSQMIVSGGKRVNYNYHPIIDYFRTQQSKSFNHGNTQEWTPIVGNTERLTKETSS</sequence>
<evidence type="ECO:0000313" key="8">
    <source>
        <dbReference type="Proteomes" id="UP000502823"/>
    </source>
</evidence>
<feature type="compositionally biased region" description="Polar residues" evidence="4">
    <location>
        <begin position="550"/>
        <end position="569"/>
    </location>
</feature>
<evidence type="ECO:0000313" key="7">
    <source>
        <dbReference type="EMBL" id="GFG32595.1"/>
    </source>
</evidence>
<evidence type="ECO:0000256" key="4">
    <source>
        <dbReference type="SAM" id="MobiDB-lite"/>
    </source>
</evidence>
<dbReference type="AlphaFoldDB" id="A0A6L2PQ37"/>
<feature type="region of interest" description="Disordered" evidence="4">
    <location>
        <begin position="474"/>
        <end position="522"/>
    </location>
</feature>
<dbReference type="PANTHER" id="PTHR23199:SF12">
    <property type="entry name" value="NEUROTROPHIN 1-RELATED"/>
    <property type="match status" value="1"/>
</dbReference>
<dbReference type="GO" id="GO:0021556">
    <property type="term" value="P:central nervous system formation"/>
    <property type="evidence" value="ECO:0007669"/>
    <property type="project" value="TreeGrafter"/>
</dbReference>
<dbReference type="OrthoDB" id="8197497at2759"/>
<dbReference type="InterPro" id="IPR052444">
    <property type="entry name" value="Spz/Toll_ligand-like"/>
</dbReference>
<proteinExistence type="predicted"/>
<feature type="region of interest" description="Disordered" evidence="4">
    <location>
        <begin position="543"/>
        <end position="569"/>
    </location>
</feature>
<keyword evidence="2" id="KW-1015">Disulfide bond</keyword>
<evidence type="ECO:0000259" key="6">
    <source>
        <dbReference type="Pfam" id="PF24103"/>
    </source>
</evidence>
<protein>
    <submittedName>
        <fullName evidence="7">Uncharacterized protein</fullName>
    </submittedName>
</protein>
<keyword evidence="3" id="KW-0325">Glycoprotein</keyword>
<dbReference type="FunCoup" id="A0A6L2PQ37">
    <property type="interactions" value="19"/>
</dbReference>
<dbReference type="Proteomes" id="UP000502823">
    <property type="component" value="Unassembled WGS sequence"/>
</dbReference>
<dbReference type="GO" id="GO:0008083">
    <property type="term" value="F:growth factor activity"/>
    <property type="evidence" value="ECO:0007669"/>
    <property type="project" value="TreeGrafter"/>
</dbReference>
<dbReference type="GO" id="GO:0005615">
    <property type="term" value="C:extracellular space"/>
    <property type="evidence" value="ECO:0007669"/>
    <property type="project" value="UniProtKB-ARBA"/>
</dbReference>
<accession>A0A6L2PQ37</accession>